<evidence type="ECO:0000313" key="4">
    <source>
        <dbReference type="Proteomes" id="UP000191980"/>
    </source>
</evidence>
<evidence type="ECO:0000259" key="2">
    <source>
        <dbReference type="Pfam" id="PF01850"/>
    </source>
</evidence>
<dbReference type="Proteomes" id="UP000191980">
    <property type="component" value="Unassembled WGS sequence"/>
</dbReference>
<dbReference type="Pfam" id="PF01850">
    <property type="entry name" value="PIN"/>
    <property type="match status" value="1"/>
</dbReference>
<dbReference type="InterPro" id="IPR051619">
    <property type="entry name" value="TypeII_TA_RNase_PINc/VapC"/>
</dbReference>
<gene>
    <name evidence="3" type="ORF">AU255_08335</name>
</gene>
<dbReference type="CDD" id="cd09873">
    <property type="entry name" value="PIN_Pae0151-like"/>
    <property type="match status" value="1"/>
</dbReference>
<dbReference type="OrthoDB" id="370171at2"/>
<dbReference type="RefSeq" id="WP_080522464.1">
    <property type="nucleotide sequence ID" value="NZ_LPUF01000001.1"/>
</dbReference>
<dbReference type="SUPFAM" id="SSF88723">
    <property type="entry name" value="PIN domain-like"/>
    <property type="match status" value="1"/>
</dbReference>
<sequence>MNIVTDTNLFLAVALNEPEKTRIIQLTSNRNAVAPEILPYEIGNALSAMIKRKQITHDEAFSTFEVASKIPVRLVPIDIVKALELALEFNIYAYDAYFLQCAKSLSHPLFTLDKRMKQVAIDLNIEVLE</sequence>
<dbReference type="PANTHER" id="PTHR35901:SF1">
    <property type="entry name" value="EXONUCLEASE VAPC9"/>
    <property type="match status" value="1"/>
</dbReference>
<evidence type="ECO:0000256" key="1">
    <source>
        <dbReference type="ARBA" id="ARBA00022842"/>
    </source>
</evidence>
<keyword evidence="1" id="KW-0460">Magnesium</keyword>
<proteinExistence type="predicted"/>
<comment type="caution">
    <text evidence="3">The sequence shown here is derived from an EMBL/GenBank/DDBJ whole genome shotgun (WGS) entry which is preliminary data.</text>
</comment>
<organism evidence="3 4">
    <name type="scientific">Methyloprofundus sedimenti</name>
    <dbReference type="NCBI Taxonomy" id="1420851"/>
    <lineage>
        <taxon>Bacteria</taxon>
        <taxon>Pseudomonadati</taxon>
        <taxon>Pseudomonadota</taxon>
        <taxon>Gammaproteobacteria</taxon>
        <taxon>Methylococcales</taxon>
        <taxon>Methylococcaceae</taxon>
        <taxon>Methyloprofundus</taxon>
    </lineage>
</organism>
<dbReference type="STRING" id="1420851.AU255_08335"/>
<dbReference type="PANTHER" id="PTHR35901">
    <property type="entry name" value="RIBONUCLEASE VAPC3"/>
    <property type="match status" value="1"/>
</dbReference>
<dbReference type="InterPro" id="IPR044153">
    <property type="entry name" value="PIN_Pae0151-like"/>
</dbReference>
<reference evidence="3 4" key="1">
    <citation type="submission" date="2015-12" db="EMBL/GenBank/DDBJ databases">
        <authorList>
            <person name="Shamseldin A."/>
            <person name="Moawad H."/>
            <person name="Abd El-Rahim W.M."/>
            <person name="Sadowsky M.J."/>
        </authorList>
    </citation>
    <scope>NUCLEOTIDE SEQUENCE [LARGE SCALE GENOMIC DNA]</scope>
    <source>
        <strain evidence="3 4">WF1</strain>
    </source>
</reference>
<dbReference type="Gene3D" id="3.40.50.1010">
    <property type="entry name" value="5'-nuclease"/>
    <property type="match status" value="1"/>
</dbReference>
<protein>
    <submittedName>
        <fullName evidence="3">Twitching motility protein PilT</fullName>
    </submittedName>
</protein>
<keyword evidence="4" id="KW-1185">Reference proteome</keyword>
<accession>A0A1V8M8I9</accession>
<feature type="domain" description="PIN" evidence="2">
    <location>
        <begin position="3"/>
        <end position="120"/>
    </location>
</feature>
<name>A0A1V8M8I9_9GAMM</name>
<dbReference type="InterPro" id="IPR002716">
    <property type="entry name" value="PIN_dom"/>
</dbReference>
<dbReference type="AlphaFoldDB" id="A0A1V8M8I9"/>
<dbReference type="EMBL" id="LPUF01000001">
    <property type="protein sequence ID" value="OQK17855.1"/>
    <property type="molecule type" value="Genomic_DNA"/>
</dbReference>
<dbReference type="InterPro" id="IPR029060">
    <property type="entry name" value="PIN-like_dom_sf"/>
</dbReference>
<evidence type="ECO:0000313" key="3">
    <source>
        <dbReference type="EMBL" id="OQK17855.1"/>
    </source>
</evidence>